<feature type="compositionally biased region" description="Polar residues" evidence="4">
    <location>
        <begin position="238"/>
        <end position="251"/>
    </location>
</feature>
<gene>
    <name evidence="6" type="ORF">KP509_04G056300</name>
</gene>
<organism evidence="6 7">
    <name type="scientific">Ceratopteris richardii</name>
    <name type="common">Triangle waterfern</name>
    <dbReference type="NCBI Taxonomy" id="49495"/>
    <lineage>
        <taxon>Eukaryota</taxon>
        <taxon>Viridiplantae</taxon>
        <taxon>Streptophyta</taxon>
        <taxon>Embryophyta</taxon>
        <taxon>Tracheophyta</taxon>
        <taxon>Polypodiopsida</taxon>
        <taxon>Polypodiidae</taxon>
        <taxon>Polypodiales</taxon>
        <taxon>Pteridineae</taxon>
        <taxon>Pteridaceae</taxon>
        <taxon>Parkerioideae</taxon>
        <taxon>Ceratopteris</taxon>
    </lineage>
</organism>
<name>A0A8T2UT42_CERRI</name>
<dbReference type="Proteomes" id="UP000825935">
    <property type="component" value="Chromosome 4"/>
</dbReference>
<reference evidence="6" key="1">
    <citation type="submission" date="2021-08" db="EMBL/GenBank/DDBJ databases">
        <title>WGS assembly of Ceratopteris richardii.</title>
        <authorList>
            <person name="Marchant D.B."/>
            <person name="Chen G."/>
            <person name="Jenkins J."/>
            <person name="Shu S."/>
            <person name="Leebens-Mack J."/>
            <person name="Grimwood J."/>
            <person name="Schmutz J."/>
            <person name="Soltis P."/>
            <person name="Soltis D."/>
            <person name="Chen Z.-H."/>
        </authorList>
    </citation>
    <scope>NUCLEOTIDE SEQUENCE</scope>
    <source>
        <strain evidence="6">Whitten #5841</strain>
        <tissue evidence="6">Leaf</tissue>
    </source>
</reference>
<evidence type="ECO:0000256" key="2">
    <source>
        <dbReference type="ARBA" id="ARBA00023289"/>
    </source>
</evidence>
<comment type="caution">
    <text evidence="6">The sequence shown here is derived from an EMBL/GenBank/DDBJ whole genome shotgun (WGS) entry which is preliminary data.</text>
</comment>
<sequence>MPAFRCPDHTSLHALCLANLPPAHTRTALLYFLRSQARLSLSLSLSLSYSSVSRDPAFTHTESLSHTTKQPVIQLLSRIRSLSLSLSLTHTHTRTHTHTHSSQRFLRSRSSLSSSSFAVVCHHVLNAMATESNGNLASSKVETIHLRVYIHCEGCKKKVTKLLTRVEGVQAVEIDASLGKVTVTGTAEIKALIRKLEKKGKVVELWPAPQPLKLPSPVLPKVDIKDGVEDKGVVPKGQHQSPLQVQNSATNGPVKGPKPDTPSLKKTENTPDQQPKQVATKKCDGDGAAAGDQNANQNKVKKSNSGGAGGNESRASPTVSVNKSKATERENGEGKPSNVEASTPSKKSIKIAPPEAGGPDGCNSSKKHLKPDIVGEVENEKTVPPNNSNPSGASDAEKAGNGSNKKKRGGGAGGNNGQASNDEENEIENELPPTLEPCDEDIFVESASNSTSNKHIAPPPMVLVETSDYSPDIEYVENATHMFSDENANNCTLM</sequence>
<dbReference type="CDD" id="cd00371">
    <property type="entry name" value="HMA"/>
    <property type="match status" value="1"/>
</dbReference>
<dbReference type="InterPro" id="IPR036163">
    <property type="entry name" value="HMA_dom_sf"/>
</dbReference>
<keyword evidence="7" id="KW-1185">Reference proteome</keyword>
<dbReference type="Gene3D" id="3.30.70.100">
    <property type="match status" value="1"/>
</dbReference>
<evidence type="ECO:0000313" key="6">
    <source>
        <dbReference type="EMBL" id="KAH7439327.1"/>
    </source>
</evidence>
<keyword evidence="2" id="KW-0636">Prenylation</keyword>
<evidence type="ECO:0000256" key="1">
    <source>
        <dbReference type="ARBA" id="ARBA00022723"/>
    </source>
</evidence>
<accession>A0A8T2UT42</accession>
<feature type="region of interest" description="Disordered" evidence="4">
    <location>
        <begin position="229"/>
        <end position="436"/>
    </location>
</feature>
<dbReference type="PANTHER" id="PTHR45868:SF80">
    <property type="entry name" value="F15K9.8-RELATED"/>
    <property type="match status" value="1"/>
</dbReference>
<keyword evidence="2" id="KW-0449">Lipoprotein</keyword>
<dbReference type="AlphaFoldDB" id="A0A8T2UT42"/>
<evidence type="ECO:0000259" key="5">
    <source>
        <dbReference type="PROSITE" id="PS50846"/>
    </source>
</evidence>
<feature type="compositionally biased region" description="Low complexity" evidence="4">
    <location>
        <begin position="286"/>
        <end position="298"/>
    </location>
</feature>
<feature type="compositionally biased region" description="Polar residues" evidence="4">
    <location>
        <begin position="313"/>
        <end position="324"/>
    </location>
</feature>
<evidence type="ECO:0000313" key="7">
    <source>
        <dbReference type="Proteomes" id="UP000825935"/>
    </source>
</evidence>
<evidence type="ECO:0000256" key="4">
    <source>
        <dbReference type="SAM" id="MobiDB-lite"/>
    </source>
</evidence>
<dbReference type="PANTHER" id="PTHR45868">
    <property type="entry name" value="HEAVY METAL-ASSOCIATED ISOPRENYLATED PLANT PROTEIN 33-RELATED"/>
    <property type="match status" value="1"/>
</dbReference>
<dbReference type="EMBL" id="CM035409">
    <property type="protein sequence ID" value="KAH7439327.1"/>
    <property type="molecule type" value="Genomic_DNA"/>
</dbReference>
<evidence type="ECO:0000256" key="3">
    <source>
        <dbReference type="ARBA" id="ARBA00024045"/>
    </source>
</evidence>
<comment type="similarity">
    <text evidence="3">Belongs to the HIPP family.</text>
</comment>
<dbReference type="SUPFAM" id="SSF55008">
    <property type="entry name" value="HMA, heavy metal-associated domain"/>
    <property type="match status" value="1"/>
</dbReference>
<feature type="domain" description="HMA" evidence="5">
    <location>
        <begin position="141"/>
        <end position="204"/>
    </location>
</feature>
<proteinExistence type="inferred from homology"/>
<dbReference type="Pfam" id="PF00403">
    <property type="entry name" value="HMA"/>
    <property type="match status" value="1"/>
</dbReference>
<protein>
    <recommendedName>
        <fullName evidence="5">HMA domain-containing protein</fullName>
    </recommendedName>
</protein>
<feature type="compositionally biased region" description="Basic and acidic residues" evidence="4">
    <location>
        <begin position="370"/>
        <end position="381"/>
    </location>
</feature>
<dbReference type="GO" id="GO:0046872">
    <property type="term" value="F:metal ion binding"/>
    <property type="evidence" value="ECO:0007669"/>
    <property type="project" value="UniProtKB-KW"/>
</dbReference>
<dbReference type="OrthoDB" id="689350at2759"/>
<dbReference type="PROSITE" id="PS50846">
    <property type="entry name" value="HMA_2"/>
    <property type="match status" value="1"/>
</dbReference>
<dbReference type="InterPro" id="IPR006121">
    <property type="entry name" value="HMA_dom"/>
</dbReference>
<keyword evidence="1" id="KW-0479">Metal-binding</keyword>